<keyword evidence="3" id="KW-0408">Iron</keyword>
<dbReference type="GO" id="GO:0016491">
    <property type="term" value="F:oxidoreductase activity"/>
    <property type="evidence" value="ECO:0007669"/>
    <property type="project" value="InterPro"/>
</dbReference>
<gene>
    <name evidence="7" type="ORF">Cba03nite_34940</name>
</gene>
<comment type="caution">
    <text evidence="7">The sequence shown here is derived from an EMBL/GenBank/DDBJ whole genome shotgun (WGS) entry which is preliminary data.</text>
</comment>
<dbReference type="Pfam" id="PF00384">
    <property type="entry name" value="Molybdopterin"/>
    <property type="match status" value="1"/>
</dbReference>
<dbReference type="Gene3D" id="2.20.25.90">
    <property type="entry name" value="ADC-like domains"/>
    <property type="match status" value="1"/>
</dbReference>
<dbReference type="Pfam" id="PF01568">
    <property type="entry name" value="Molydop_binding"/>
    <property type="match status" value="1"/>
</dbReference>
<dbReference type="InterPro" id="IPR009010">
    <property type="entry name" value="Asp_de-COase-like_dom_sf"/>
</dbReference>
<dbReference type="GO" id="GO:0043546">
    <property type="term" value="F:molybdopterin cofactor binding"/>
    <property type="evidence" value="ECO:0007669"/>
    <property type="project" value="InterPro"/>
</dbReference>
<evidence type="ECO:0000313" key="8">
    <source>
        <dbReference type="Proteomes" id="UP000601223"/>
    </source>
</evidence>
<dbReference type="RefSeq" id="WP_203746954.1">
    <property type="nucleotide sequence ID" value="NZ_BONF01000018.1"/>
</dbReference>
<dbReference type="Pfam" id="PF04879">
    <property type="entry name" value="Molybdop_Fe4S4"/>
    <property type="match status" value="1"/>
</dbReference>
<evidence type="ECO:0000256" key="3">
    <source>
        <dbReference type="ARBA" id="ARBA00023004"/>
    </source>
</evidence>
<proteinExistence type="predicted"/>
<keyword evidence="8" id="KW-1185">Reference proteome</keyword>
<dbReference type="SMART" id="SM00926">
    <property type="entry name" value="Molybdop_Fe4S4"/>
    <property type="match status" value="1"/>
</dbReference>
<dbReference type="CDD" id="cd00508">
    <property type="entry name" value="MopB_CT_Fdh-Nap-like"/>
    <property type="match status" value="1"/>
</dbReference>
<accession>A0A8J3NL45</accession>
<protein>
    <submittedName>
        <fullName evidence="7">Nitrate reductase catalytic subunit</fullName>
    </submittedName>
</protein>
<feature type="domain" description="4Fe-4S Mo/W bis-MGD-type" evidence="6">
    <location>
        <begin position="38"/>
        <end position="94"/>
    </location>
</feature>
<evidence type="ECO:0000259" key="6">
    <source>
        <dbReference type="PROSITE" id="PS51669"/>
    </source>
</evidence>
<feature type="region of interest" description="Disordered" evidence="5">
    <location>
        <begin position="764"/>
        <end position="788"/>
    </location>
</feature>
<dbReference type="InterPro" id="IPR050123">
    <property type="entry name" value="Prok_molybdopt-oxidoreductase"/>
</dbReference>
<dbReference type="GO" id="GO:0046872">
    <property type="term" value="F:metal ion binding"/>
    <property type="evidence" value="ECO:0007669"/>
    <property type="project" value="UniProtKB-KW"/>
</dbReference>
<dbReference type="PANTHER" id="PTHR43105:SF10">
    <property type="entry name" value="NADH-QUINONE OXIDOREDUCTASE SUBUNIT G"/>
    <property type="match status" value="1"/>
</dbReference>
<dbReference type="InterPro" id="IPR006656">
    <property type="entry name" value="Mopterin_OxRdtase"/>
</dbReference>
<dbReference type="Gene3D" id="3.40.228.10">
    <property type="entry name" value="Dimethylsulfoxide Reductase, domain 2"/>
    <property type="match status" value="1"/>
</dbReference>
<feature type="compositionally biased region" description="Low complexity" evidence="5">
    <location>
        <begin position="769"/>
        <end position="788"/>
    </location>
</feature>
<keyword evidence="1" id="KW-0004">4Fe-4S</keyword>
<keyword evidence="2" id="KW-0479">Metal-binding</keyword>
<dbReference type="SUPFAM" id="SSF53706">
    <property type="entry name" value="Formate dehydrogenase/DMSO reductase, domains 1-3"/>
    <property type="match status" value="1"/>
</dbReference>
<reference evidence="7 8" key="1">
    <citation type="submission" date="2021-01" db="EMBL/GenBank/DDBJ databases">
        <title>Whole genome shotgun sequence of Catellatospora bangladeshensis NBRC 107357.</title>
        <authorList>
            <person name="Komaki H."/>
            <person name="Tamura T."/>
        </authorList>
    </citation>
    <scope>NUCLEOTIDE SEQUENCE [LARGE SCALE GENOMIC DNA]</scope>
    <source>
        <strain evidence="7 8">NBRC 107357</strain>
    </source>
</reference>
<dbReference type="Proteomes" id="UP000601223">
    <property type="component" value="Unassembled WGS sequence"/>
</dbReference>
<evidence type="ECO:0000256" key="1">
    <source>
        <dbReference type="ARBA" id="ARBA00022485"/>
    </source>
</evidence>
<dbReference type="AlphaFoldDB" id="A0A8J3NL45"/>
<evidence type="ECO:0000313" key="7">
    <source>
        <dbReference type="EMBL" id="GIF82145.1"/>
    </source>
</evidence>
<organism evidence="7 8">
    <name type="scientific">Catellatospora bangladeshensis</name>
    <dbReference type="NCBI Taxonomy" id="310355"/>
    <lineage>
        <taxon>Bacteria</taxon>
        <taxon>Bacillati</taxon>
        <taxon>Actinomycetota</taxon>
        <taxon>Actinomycetes</taxon>
        <taxon>Micromonosporales</taxon>
        <taxon>Micromonosporaceae</taxon>
        <taxon>Catellatospora</taxon>
    </lineage>
</organism>
<dbReference type="EMBL" id="BONF01000018">
    <property type="protein sequence ID" value="GIF82145.1"/>
    <property type="molecule type" value="Genomic_DNA"/>
</dbReference>
<dbReference type="Gene3D" id="2.40.40.20">
    <property type="match status" value="1"/>
</dbReference>
<dbReference type="InterPro" id="IPR006657">
    <property type="entry name" value="MoPterin_dinucl-bd_dom"/>
</dbReference>
<name>A0A8J3NL45_9ACTN</name>
<evidence type="ECO:0000256" key="2">
    <source>
        <dbReference type="ARBA" id="ARBA00022723"/>
    </source>
</evidence>
<dbReference type="GO" id="GO:0051539">
    <property type="term" value="F:4 iron, 4 sulfur cluster binding"/>
    <property type="evidence" value="ECO:0007669"/>
    <property type="project" value="UniProtKB-KW"/>
</dbReference>
<sequence>MADRISDIWGARTPYAAGQEWPVRVDEQLAPDADPGRVRWVPSACVLCSNGCGCDIAVQDGRMVGVRGHAADRISHGRLGPKGLFAGWQAASAPDRLRRPQVRRGGRLVETSWDEAMGLLTATSRRLLDEGGPLTHGFYTTGQLFLEEYYTLGVIGKAGLGTPHMDGNTRLCTATAAAALKETFGCDGQPGSYADVDSADAIFLYGHNVAETQTVLWARILDRLAGPDRPALVCVDPRRTNVADAAEVHLPIRPGTNVALLNALIHEVIRTGAVESGYVAAHTVGFDELARTAAAYPPEEAARICDVPAADIRRAAEIFCHAPRVLSTVLQGVYQSHQATAASCQVNNLHLLRGMLGRPGCGLLQMNGQPTSENTRECGADGDLPGFRNWANQTHIGELAKLWRVDPMVIPHWAEPTHAMQIIRYAEQGSIRLLWIVGTNPVVTLPDVARIRRLLAAEQLFVIAQDCFPTETTELADLVLPAAMWGEKEGTFTNTDRTVHHSGKAVDPPGEARADLDIFLDYAHRMDLRDRDGGPLIRWTDPEGAFTAWQECSRGRPCDYTGLSYARLREGPVQWPCDDARPGGTERLYTDGFFPTRAEQCETYGHDLLTGAAVTPEQYALLRPDGRAVLKAAHYLRPDLGAGDFPLLLTTGRTAYHFHTRTKTARAPHLNAAAPAPWVEVSTADAAELGLAEGDLALVESARGAVRLPVRIARGRPGVVFIPFHYGWWDDPADPHRAANELTETAWDPVSKQPQFKLAAVRLSRAGPDDGTAPAPAQTASAAAGREG</sequence>
<dbReference type="PROSITE" id="PS51669">
    <property type="entry name" value="4FE4S_MOW_BIS_MGD"/>
    <property type="match status" value="1"/>
</dbReference>
<keyword evidence="4" id="KW-0411">Iron-sulfur</keyword>
<evidence type="ECO:0000256" key="4">
    <source>
        <dbReference type="ARBA" id="ARBA00023014"/>
    </source>
</evidence>
<dbReference type="InterPro" id="IPR006963">
    <property type="entry name" value="Mopterin_OxRdtase_4Fe-4S_dom"/>
</dbReference>
<dbReference type="SUPFAM" id="SSF50692">
    <property type="entry name" value="ADC-like"/>
    <property type="match status" value="1"/>
</dbReference>
<dbReference type="PANTHER" id="PTHR43105">
    <property type="entry name" value="RESPIRATORY NITRATE REDUCTASE"/>
    <property type="match status" value="1"/>
</dbReference>
<dbReference type="Gene3D" id="3.40.50.740">
    <property type="match status" value="1"/>
</dbReference>
<evidence type="ECO:0000256" key="5">
    <source>
        <dbReference type="SAM" id="MobiDB-lite"/>
    </source>
</evidence>